<sequence>MAAVSTITSVQPAEVFPAGCVIELCGAAVLRVAEDLSSENCGELDEGQACLVVTHGRAPESRRLQVYVIGRGLLGWISCVAKSGRKLVTMIGAPGSTIAANAQAEAQTMLPSGRPSVTSRMSMQPGDLQNVPSMASRGTLHSQVSAGAGAAFQLQSAMPAMGSCGTMHSQSSACASAAFQPQSVGSCQVDGVQASNFARGHSTSRLNEFVHDFPIGCQVSALDEMVMRAEEQLKSEQVAVVEEGSLMDVLAHGSEPSTRRLYVRAQSGLSGWISCVAQSGRPLVGVVQPAPISSRRSFGARSTALDQEGGPELERTATMQSQLAAGVTTTVTTMYPAQLVTEDVVSGQQWLRRQKAQDLREEAPKRFLVDNRLLNAGTDGISYRFSQDLEDLDLSCTASWGSIVEGVDEGDWIRVSDELYLPKMLGGVPVLTLEDTPWALSGLQVQEAFPVSSEVVILEAAIMRAAEELRSAAVAQLEKDRRLEVLGHGAGVRSRRLYVQDLVSGQTGWISFAAQNGKLLVAPTDAAPDEVQKVATMATHVATMARQYEERVEGGEERQEEPPEEAFFVDNRMLKADSDGIGYRASPDLDDKAIPPRTALWGSVVHGVDNGDWLRVGAYFLPKSLCGVNVLTPKEEVPASHLPQHAGFARGDWEYVCVDPQGVMTHVEPQEVPSKPSGQAVQPGELIRICERGMLGQKLWLCLMDGRGWLMEKSSKRHVSEVNTEGVQDPNMKQKLIVDPRLEKPVMLSPAPMTFAAVAGAPQLLAGMVVSILRKVQVLLPSPTDRKKETWARYYKVEDERKIEGWLGELRMHCGIKGSNQGEPVLCEFQAGFHDPRHRGRPCWVSVVSKSSVQLLQGPGRNRNLGKTLSCGDFLEAMEQLQAAGQTYYRLADGWVARDDPSGKIACDLVVRELHQWVYVCNDKDGAQIRETPTRSNTKNKGKRLKYRQRVSISERVTTSANDVFLKLADDKKGWVPATKLNSNVVKMAPLQPLQPMEPQRPMAGCLQGVQGCGACGHPQQYAHQPALQQCPPTIQAPLNIANGDPYANGGASAYMPGYGGCSGCAGCSGGGFGLGPADAQWGPSGDDFGIGAPAGSCGFPPAAGCGYAPAGLSAQGAQGVQGWSGGFR</sequence>
<gene>
    <name evidence="1" type="ORF">SCF082_LOCUS15638</name>
</gene>
<accession>A0ABP0K5Q1</accession>
<reference evidence="1 2" key="1">
    <citation type="submission" date="2024-02" db="EMBL/GenBank/DDBJ databases">
        <authorList>
            <person name="Chen Y."/>
            <person name="Shah S."/>
            <person name="Dougan E. K."/>
            <person name="Thang M."/>
            <person name="Chan C."/>
        </authorList>
    </citation>
    <scope>NUCLEOTIDE SEQUENCE [LARGE SCALE GENOMIC DNA]</scope>
</reference>
<evidence type="ECO:0000313" key="2">
    <source>
        <dbReference type="Proteomes" id="UP001642464"/>
    </source>
</evidence>
<proteinExistence type="predicted"/>
<keyword evidence="2" id="KW-1185">Reference proteome</keyword>
<comment type="caution">
    <text evidence="1">The sequence shown here is derived from an EMBL/GenBank/DDBJ whole genome shotgun (WGS) entry which is preliminary data.</text>
</comment>
<organism evidence="1 2">
    <name type="scientific">Durusdinium trenchii</name>
    <dbReference type="NCBI Taxonomy" id="1381693"/>
    <lineage>
        <taxon>Eukaryota</taxon>
        <taxon>Sar</taxon>
        <taxon>Alveolata</taxon>
        <taxon>Dinophyceae</taxon>
        <taxon>Suessiales</taxon>
        <taxon>Symbiodiniaceae</taxon>
        <taxon>Durusdinium</taxon>
    </lineage>
</organism>
<name>A0ABP0K5Q1_9DINO</name>
<protein>
    <submittedName>
        <fullName evidence="1">Glucokinase</fullName>
    </submittedName>
</protein>
<evidence type="ECO:0000313" key="1">
    <source>
        <dbReference type="EMBL" id="CAK9022081.1"/>
    </source>
</evidence>
<dbReference type="Proteomes" id="UP001642464">
    <property type="component" value="Unassembled WGS sequence"/>
</dbReference>
<dbReference type="EMBL" id="CAXAMM010010002">
    <property type="protein sequence ID" value="CAK9022081.1"/>
    <property type="molecule type" value="Genomic_DNA"/>
</dbReference>